<evidence type="ECO:0000256" key="1">
    <source>
        <dbReference type="ARBA" id="ARBA00022617"/>
    </source>
</evidence>
<feature type="domain" description="Cytochrome c" evidence="5">
    <location>
        <begin position="1"/>
        <end position="95"/>
    </location>
</feature>
<keyword evidence="2 4" id="KW-0479">Metal-binding</keyword>
<dbReference type="PROSITE" id="PS51007">
    <property type="entry name" value="CYTC"/>
    <property type="match status" value="1"/>
</dbReference>
<evidence type="ECO:0000256" key="4">
    <source>
        <dbReference type="PROSITE-ProRule" id="PRU00433"/>
    </source>
</evidence>
<evidence type="ECO:0000256" key="2">
    <source>
        <dbReference type="ARBA" id="ARBA00022723"/>
    </source>
</evidence>
<reference evidence="6 7" key="1">
    <citation type="submission" date="2019-11" db="EMBL/GenBank/DDBJ databases">
        <title>Metabolism of dissolved organic matter in forest soils.</title>
        <authorList>
            <person name="Cyle K.T."/>
            <person name="Wilhelm R.C."/>
            <person name="Martinez C.E."/>
        </authorList>
    </citation>
    <scope>NUCLEOTIDE SEQUENCE [LARGE SCALE GENOMIC DNA]</scope>
    <source>
        <strain evidence="6 7">1N</strain>
    </source>
</reference>
<evidence type="ECO:0000256" key="3">
    <source>
        <dbReference type="ARBA" id="ARBA00023004"/>
    </source>
</evidence>
<gene>
    <name evidence="6" type="ORF">GNZ12_00900</name>
</gene>
<dbReference type="Proteomes" id="UP000652198">
    <property type="component" value="Unassembled WGS sequence"/>
</dbReference>
<keyword evidence="7" id="KW-1185">Reference proteome</keyword>
<evidence type="ECO:0000259" key="5">
    <source>
        <dbReference type="PROSITE" id="PS51007"/>
    </source>
</evidence>
<proteinExistence type="predicted"/>
<dbReference type="SUPFAM" id="SSF46626">
    <property type="entry name" value="Cytochrome c"/>
    <property type="match status" value="1"/>
</dbReference>
<keyword evidence="3 4" id="KW-0408">Iron</keyword>
<name>A0ABX2BG45_9BURK</name>
<evidence type="ECO:0000313" key="7">
    <source>
        <dbReference type="Proteomes" id="UP000652198"/>
    </source>
</evidence>
<accession>A0ABX2BG45</accession>
<protein>
    <submittedName>
        <fullName evidence="6">Cytochrome C</fullName>
    </submittedName>
</protein>
<dbReference type="Gene3D" id="1.10.760.10">
    <property type="entry name" value="Cytochrome c-like domain"/>
    <property type="match status" value="1"/>
</dbReference>
<comment type="caution">
    <text evidence="6">The sequence shown here is derived from an EMBL/GenBank/DDBJ whole genome shotgun (WGS) entry which is preliminary data.</text>
</comment>
<keyword evidence="1 4" id="KW-0349">Heme</keyword>
<evidence type="ECO:0000313" key="6">
    <source>
        <dbReference type="EMBL" id="NPT39902.1"/>
    </source>
</evidence>
<dbReference type="InterPro" id="IPR009056">
    <property type="entry name" value="Cyt_c-like_dom"/>
</dbReference>
<dbReference type="EMBL" id="WOEY01000005">
    <property type="protein sequence ID" value="NPT39902.1"/>
    <property type="molecule type" value="Genomic_DNA"/>
</dbReference>
<dbReference type="InterPro" id="IPR036909">
    <property type="entry name" value="Cyt_c-like_dom_sf"/>
</dbReference>
<organism evidence="6 7">
    <name type="scientific">Paraburkholderia solitsugae</name>
    <dbReference type="NCBI Taxonomy" id="2675748"/>
    <lineage>
        <taxon>Bacteria</taxon>
        <taxon>Pseudomonadati</taxon>
        <taxon>Pseudomonadota</taxon>
        <taxon>Betaproteobacteria</taxon>
        <taxon>Burkholderiales</taxon>
        <taxon>Burkholderiaceae</taxon>
        <taxon>Paraburkholderia</taxon>
    </lineage>
</organism>
<sequence length="95" mass="10722">MVRTGNTFARSEAEALVDQQHCMYCHTAEPPYLAPSFPQIAKHYRRMPGTPSALEQKLSIEGPTHWGDITMPISDRVDSLSPEDAHTVARWMLNQ</sequence>